<dbReference type="Proteomes" id="UP001328107">
    <property type="component" value="Unassembled WGS sequence"/>
</dbReference>
<dbReference type="AlphaFoldDB" id="A0AAN5DFA1"/>
<accession>A0AAN5DFA1</accession>
<comment type="caution">
    <text evidence="1">The sequence shown here is derived from an EMBL/GenBank/DDBJ whole genome shotgun (WGS) entry which is preliminary data.</text>
</comment>
<reference evidence="2" key="1">
    <citation type="submission" date="2022-10" db="EMBL/GenBank/DDBJ databases">
        <title>Genome assembly of Pristionchus species.</title>
        <authorList>
            <person name="Yoshida K."/>
            <person name="Sommer R.J."/>
        </authorList>
    </citation>
    <scope>NUCLEOTIDE SEQUENCE [LARGE SCALE GENOMIC DNA]</scope>
    <source>
        <strain evidence="2">RS5460</strain>
    </source>
</reference>
<evidence type="ECO:0000313" key="1">
    <source>
        <dbReference type="EMBL" id="GMR62496.1"/>
    </source>
</evidence>
<gene>
    <name evidence="1" type="ORF">PMAYCL1PPCAC_32691</name>
</gene>
<keyword evidence="2" id="KW-1185">Reference proteome</keyword>
<protein>
    <submittedName>
        <fullName evidence="1">Uncharacterized protein</fullName>
    </submittedName>
</protein>
<proteinExistence type="predicted"/>
<name>A0AAN5DFA1_9BILA</name>
<organism evidence="1 2">
    <name type="scientific">Pristionchus mayeri</name>
    <dbReference type="NCBI Taxonomy" id="1317129"/>
    <lineage>
        <taxon>Eukaryota</taxon>
        <taxon>Metazoa</taxon>
        <taxon>Ecdysozoa</taxon>
        <taxon>Nematoda</taxon>
        <taxon>Chromadorea</taxon>
        <taxon>Rhabditida</taxon>
        <taxon>Rhabditina</taxon>
        <taxon>Diplogasteromorpha</taxon>
        <taxon>Diplogasteroidea</taxon>
        <taxon>Neodiplogasteridae</taxon>
        <taxon>Pristionchus</taxon>
    </lineage>
</organism>
<sequence>MVSKFKDQRSSEIKDQYRLLRRESSSGDRSGVSLKETILLWCRKSIGRRTTLLKDRLTGLRNGTFSYSISSATVQWTTRAKKARADRRSCRMFMNGEDLQ</sequence>
<dbReference type="EMBL" id="BTRK01000006">
    <property type="protein sequence ID" value="GMR62496.1"/>
    <property type="molecule type" value="Genomic_DNA"/>
</dbReference>
<evidence type="ECO:0000313" key="2">
    <source>
        <dbReference type="Proteomes" id="UP001328107"/>
    </source>
</evidence>